<name>A0ABY9GXN8_9PSED</name>
<dbReference type="EMBL" id="CP117430">
    <property type="protein sequence ID" value="WLI20257.1"/>
    <property type="molecule type" value="Genomic_DNA"/>
</dbReference>
<reference evidence="1 2" key="1">
    <citation type="submission" date="2023-02" db="EMBL/GenBank/DDBJ databases">
        <title>Evolution of Hrp T3SS in non-pathogenic Pseudomonas fluorescens.</title>
        <authorList>
            <person name="Liao K."/>
            <person name="Wei H."/>
            <person name="Gu Y."/>
        </authorList>
    </citation>
    <scope>NUCLEOTIDE SEQUENCE [LARGE SCALE GENOMIC DNA]</scope>
    <source>
        <strain evidence="1 2">FP607</strain>
    </source>
</reference>
<sequence length="77" mass="8226">MAKPQDDSAVQDLAAATSSTLTASTTTFRDTLYTSRTLILPDDRVLAVAKGVIAVSATDDVALKYLKAHAEFEPLKE</sequence>
<organism evidence="1 2">
    <name type="scientific">Pseudomonas wuhanensis</name>
    <dbReference type="NCBI Taxonomy" id="2954098"/>
    <lineage>
        <taxon>Bacteria</taxon>
        <taxon>Pseudomonadati</taxon>
        <taxon>Pseudomonadota</taxon>
        <taxon>Gammaproteobacteria</taxon>
        <taxon>Pseudomonadales</taxon>
        <taxon>Pseudomonadaceae</taxon>
        <taxon>Pseudomonas</taxon>
    </lineage>
</organism>
<dbReference type="RefSeq" id="WP_305425979.1">
    <property type="nucleotide sequence ID" value="NZ_CP117430.1"/>
</dbReference>
<dbReference type="Proteomes" id="UP001230768">
    <property type="component" value="Chromosome"/>
</dbReference>
<evidence type="ECO:0000313" key="1">
    <source>
        <dbReference type="EMBL" id="WLI20257.1"/>
    </source>
</evidence>
<keyword evidence="2" id="KW-1185">Reference proteome</keyword>
<accession>A0ABY9GXN8</accession>
<proteinExistence type="predicted"/>
<protein>
    <submittedName>
        <fullName evidence="1">Uncharacterized protein</fullName>
    </submittedName>
</protein>
<gene>
    <name evidence="1" type="ORF">PSH88_09580</name>
</gene>
<evidence type="ECO:0000313" key="2">
    <source>
        <dbReference type="Proteomes" id="UP001230768"/>
    </source>
</evidence>